<comment type="caution">
    <text evidence="2">The sequence shown here is derived from an EMBL/GenBank/DDBJ whole genome shotgun (WGS) entry which is preliminary data.</text>
</comment>
<feature type="chain" id="PRO_5029496088" description="SGNH hydrolase-type esterase domain-containing protein" evidence="1">
    <location>
        <begin position="21"/>
        <end position="696"/>
    </location>
</feature>
<evidence type="ECO:0000313" key="3">
    <source>
        <dbReference type="Proteomes" id="UP000437431"/>
    </source>
</evidence>
<protein>
    <recommendedName>
        <fullName evidence="4">SGNH hydrolase-type esterase domain-containing protein</fullName>
    </recommendedName>
</protein>
<proteinExistence type="predicted"/>
<evidence type="ECO:0008006" key="4">
    <source>
        <dbReference type="Google" id="ProtNLM"/>
    </source>
</evidence>
<accession>A0A7J5RJ80</accession>
<dbReference type="GO" id="GO:0016788">
    <property type="term" value="F:hydrolase activity, acting on ester bonds"/>
    <property type="evidence" value="ECO:0007669"/>
    <property type="project" value="UniProtKB-ARBA"/>
</dbReference>
<reference evidence="2 3" key="1">
    <citation type="journal article" date="2019" name="Nat. Med.">
        <title>A library of human gut bacterial isolates paired with longitudinal multiomics data enables mechanistic microbiome research.</title>
        <authorList>
            <person name="Poyet M."/>
            <person name="Groussin M."/>
            <person name="Gibbons S.M."/>
            <person name="Avila-Pacheco J."/>
            <person name="Jiang X."/>
            <person name="Kearney S.M."/>
            <person name="Perrotta A.R."/>
            <person name="Berdy B."/>
            <person name="Zhao S."/>
            <person name="Lieberman T.D."/>
            <person name="Swanson P.K."/>
            <person name="Smith M."/>
            <person name="Roesemann S."/>
            <person name="Alexander J.E."/>
            <person name="Rich S.A."/>
            <person name="Livny J."/>
            <person name="Vlamakis H."/>
            <person name="Clish C."/>
            <person name="Bullock K."/>
            <person name="Deik A."/>
            <person name="Scott J."/>
            <person name="Pierce K.A."/>
            <person name="Xavier R.J."/>
            <person name="Alm E.J."/>
        </authorList>
    </citation>
    <scope>NUCLEOTIDE SEQUENCE [LARGE SCALE GENOMIC DNA]</scope>
    <source>
        <strain evidence="2 3">BIOML-A111</strain>
    </source>
</reference>
<dbReference type="SUPFAM" id="SSF52266">
    <property type="entry name" value="SGNH hydrolase"/>
    <property type="match status" value="1"/>
</dbReference>
<evidence type="ECO:0000313" key="2">
    <source>
        <dbReference type="EMBL" id="KAB6561517.1"/>
    </source>
</evidence>
<name>A0A7J5RJ80_PHOVU</name>
<gene>
    <name evidence="2" type="ORF">GAY79_07890</name>
</gene>
<dbReference type="AlphaFoldDB" id="A0A7J5RJ80"/>
<feature type="signal peptide" evidence="1">
    <location>
        <begin position="1"/>
        <end position="20"/>
    </location>
</feature>
<sequence length="696" mass="76856">MKRYFLSFVWACLLTTNVYAQGHAAESAAVAERVKTVTIVGNQKMIFGPTTDVPASNTYSLIVTDAEGRPIEEDKLNDFRVEWDVEGFKTENDQPGQYCDSYGSFAKNRMPSLETDFKLRNVPMNFYGRMTARLIVGGRTFTAQKGVVALENDRQPDSQVLPMGGYPKEFSAYSDALLGCTVLTESHGQAQDLVFGRWIMAGSDGAKKAELQKDIDGSKFMRISAPTSKKSHVLAKAITPPTSLVVFTSKVRFHDAGAVMSLTSRFPFWSSARLYTNPVTLRFDGQSLTLNDAALSFEGRIAEVKTDTWYVVRLEVNKSNETCWATVADNRGNTIGKSERLKWKESSKPDFFNIGFDNEATGTIDLAECEAMAPNAYAERYNTSVEKGEVYRVVVTYQGELTTGYVNSDLAGYVLGYHDSMATDTLEIACPRDVLDLRIGADKTGVAKIADVKLTKLERQKRKGKVKVHHIGDSTSAGDGSWARVLEKEYDKSPLAALCDFSNRGIGGRNLGIYYQQGKLAEVLRDICPGDIVMVGNNGTNGMNSTFEDDLNYYIDAAEAMGAKIIINSYTPHGAVANYAKGYNQTTHTFDNYRRDAYDVVVRKVATQRAQSDVGYLGFVEIGQHADAIFNAYVADFKANGYASKDDAAQAIIKCFKDHNHYNQGELACHLMLYGYPTCPKPGIVAQIQTLLSKTR</sequence>
<dbReference type="Gene3D" id="3.40.50.1110">
    <property type="entry name" value="SGNH hydrolase"/>
    <property type="match status" value="1"/>
</dbReference>
<organism evidence="2 3">
    <name type="scientific">Phocaeicola vulgatus</name>
    <name type="common">Bacteroides vulgatus</name>
    <dbReference type="NCBI Taxonomy" id="821"/>
    <lineage>
        <taxon>Bacteria</taxon>
        <taxon>Pseudomonadati</taxon>
        <taxon>Bacteroidota</taxon>
        <taxon>Bacteroidia</taxon>
        <taxon>Bacteroidales</taxon>
        <taxon>Bacteroidaceae</taxon>
        <taxon>Phocaeicola</taxon>
    </lineage>
</organism>
<dbReference type="InterPro" id="IPR036514">
    <property type="entry name" value="SGNH_hydro_sf"/>
</dbReference>
<evidence type="ECO:0000256" key="1">
    <source>
        <dbReference type="SAM" id="SignalP"/>
    </source>
</evidence>
<dbReference type="EMBL" id="WDAY01000014">
    <property type="protein sequence ID" value="KAB6561517.1"/>
    <property type="molecule type" value="Genomic_DNA"/>
</dbReference>
<dbReference type="Proteomes" id="UP000437431">
    <property type="component" value="Unassembled WGS sequence"/>
</dbReference>
<dbReference type="RefSeq" id="WP_234238129.1">
    <property type="nucleotide sequence ID" value="NZ_JAHYPI010000064.1"/>
</dbReference>
<keyword evidence="1" id="KW-0732">Signal</keyword>